<reference evidence="1" key="1">
    <citation type="submission" date="2015-05" db="EMBL/GenBank/DDBJ databases">
        <title>The complete genome of Altererythrobacter atlanticus strain 26DY36.</title>
        <authorList>
            <person name="Wu Y.-H."/>
            <person name="Cheng H."/>
            <person name="Wu X.-W."/>
        </authorList>
    </citation>
    <scope>NUCLEOTIDE SEQUENCE [LARGE SCALE GENOMIC DNA]</scope>
    <source>
        <strain evidence="1">26DY36</strain>
    </source>
</reference>
<accession>A0A0F7KQ78</accession>
<dbReference type="Proteomes" id="UP000034392">
    <property type="component" value="Chromosome"/>
</dbReference>
<sequence length="492" mass="53034">MDVIRVVSFSDCMSSLELDENARETIALLASGGDARITLDPETGLNRYMSAPYPRDLIAYASSTANDISAPAFDHVAKLVQGERGSYAERLESLRARIRSAYAIPGDTEVVFAPSGTDLEYVALAAVLGKAGEGIHNVLLGADEVGSGCIHSAHGRFFAGETARGIATESGVPVRGIGPVSLADIAVRCDRGLARDSQDIAAAVDAELAQAASLGRHALIHVVHGSKTGLILPELKEIDDLIARYGDSISFVVDACQARITTEAINAYLSRGAIVFLTGSKFMGGPPFSGFALLPARWKRAAAQLPSGFVDIFRRAEWPEGWAGRETLADEDNPGLWLRLEASVFELERFQSLPFPQVRRIIRAFNDALQSEIVGPLGLDLVKPHAPEEAGEAREHPIEMRTLATLDVSSLPCARTFDDARKLHSDLADGGLRLGQPVRAVRRDGEWGGTLRIGLSMPQFSRWAPLTDGDLAMQIKSDMNRIATRLREACRG</sequence>
<dbReference type="InterPro" id="IPR015421">
    <property type="entry name" value="PyrdxlP-dep_Trfase_major"/>
</dbReference>
<dbReference type="EMBL" id="CP011452">
    <property type="protein sequence ID" value="AKH41704.1"/>
    <property type="molecule type" value="Genomic_DNA"/>
</dbReference>
<dbReference type="InterPro" id="IPR015424">
    <property type="entry name" value="PyrdxlP-dep_Trfase"/>
</dbReference>
<dbReference type="STRING" id="1267766.WYH_00648"/>
<dbReference type="PATRIC" id="fig|1267766.3.peg.654"/>
<evidence type="ECO:0008006" key="3">
    <source>
        <dbReference type="Google" id="ProtNLM"/>
    </source>
</evidence>
<dbReference type="Gene3D" id="3.40.640.10">
    <property type="entry name" value="Type I PLP-dependent aspartate aminotransferase-like (Major domain)"/>
    <property type="match status" value="1"/>
</dbReference>
<protein>
    <recommendedName>
        <fullName evidence="3">Aminotransferase class V domain-containing protein</fullName>
    </recommendedName>
</protein>
<evidence type="ECO:0000313" key="1">
    <source>
        <dbReference type="EMBL" id="AKH41704.1"/>
    </source>
</evidence>
<organism evidence="1 2">
    <name type="scientific">Croceibacterium atlanticum</name>
    <dbReference type="NCBI Taxonomy" id="1267766"/>
    <lineage>
        <taxon>Bacteria</taxon>
        <taxon>Pseudomonadati</taxon>
        <taxon>Pseudomonadota</taxon>
        <taxon>Alphaproteobacteria</taxon>
        <taxon>Sphingomonadales</taxon>
        <taxon>Erythrobacteraceae</taxon>
        <taxon>Croceibacterium</taxon>
    </lineage>
</organism>
<dbReference type="KEGG" id="aay:WYH_00648"/>
<name>A0A0F7KQ78_9SPHN</name>
<gene>
    <name evidence="1" type="ORF">WYH_00648</name>
</gene>
<evidence type="ECO:0000313" key="2">
    <source>
        <dbReference type="Proteomes" id="UP000034392"/>
    </source>
</evidence>
<dbReference type="AlphaFoldDB" id="A0A0F7KQ78"/>
<keyword evidence="2" id="KW-1185">Reference proteome</keyword>
<proteinExistence type="predicted"/>
<dbReference type="SUPFAM" id="SSF53383">
    <property type="entry name" value="PLP-dependent transferases"/>
    <property type="match status" value="1"/>
</dbReference>